<dbReference type="AlphaFoldDB" id="Q6BW86"/>
<dbReference type="OrthoDB" id="531564at2759"/>
<dbReference type="GO" id="GO:0045271">
    <property type="term" value="C:respiratory chain complex I"/>
    <property type="evidence" value="ECO:0007669"/>
    <property type="project" value="InterPro"/>
</dbReference>
<dbReference type="PANTHER" id="PTHR36987">
    <property type="entry name" value="NADH DEHYDROGENASE [UBIQUINONE] 1 BETA SUBCOMPLEX SUBUNIT 2-LIKE"/>
    <property type="match status" value="1"/>
</dbReference>
<name>Q6BW86_DEBHA</name>
<proteinExistence type="predicted"/>
<dbReference type="GeneID" id="2913492"/>
<evidence type="ECO:0000313" key="2">
    <source>
        <dbReference type="Proteomes" id="UP000000599"/>
    </source>
</evidence>
<keyword evidence="2" id="KW-1185">Reference proteome</keyword>
<dbReference type="InParanoid" id="Q6BW86"/>
<evidence type="ECO:0000313" key="1">
    <source>
        <dbReference type="EMBL" id="CAG85542.1"/>
    </source>
</evidence>
<dbReference type="GO" id="GO:0005743">
    <property type="term" value="C:mitochondrial inner membrane"/>
    <property type="evidence" value="ECO:0007669"/>
    <property type="project" value="InterPro"/>
</dbReference>
<dbReference type="OMA" id="MWFYIFY"/>
<gene>
    <name evidence="1" type="ordered locus">DEHA2B13508g</name>
</gene>
<dbReference type="eggNOG" id="ENOG502S7Y8">
    <property type="taxonomic scope" value="Eukaryota"/>
</dbReference>
<accession>Q6BW86</accession>
<dbReference type="HOGENOM" id="CLU_181953_1_0_1"/>
<dbReference type="InterPro" id="IPR044980">
    <property type="entry name" value="NDUFB2_plant/fungi"/>
</dbReference>
<reference evidence="1 2" key="1">
    <citation type="journal article" date="2004" name="Nature">
        <title>Genome evolution in yeasts.</title>
        <authorList>
            <consortium name="Genolevures"/>
            <person name="Dujon B."/>
            <person name="Sherman D."/>
            <person name="Fischer G."/>
            <person name="Durrens P."/>
            <person name="Casaregola S."/>
            <person name="Lafontaine I."/>
            <person name="de Montigny J."/>
            <person name="Marck C."/>
            <person name="Neuveglise C."/>
            <person name="Talla E."/>
            <person name="Goffard N."/>
            <person name="Frangeul L."/>
            <person name="Aigle M."/>
            <person name="Anthouard V."/>
            <person name="Babour A."/>
            <person name="Barbe V."/>
            <person name="Barnay S."/>
            <person name="Blanchin S."/>
            <person name="Beckerich J.M."/>
            <person name="Beyne E."/>
            <person name="Bleykasten C."/>
            <person name="Boisrame A."/>
            <person name="Boyer J."/>
            <person name="Cattolico L."/>
            <person name="Confanioleri F."/>
            <person name="de Daruvar A."/>
            <person name="Despons L."/>
            <person name="Fabre E."/>
            <person name="Fairhead C."/>
            <person name="Ferry-Dumazet H."/>
            <person name="Groppi A."/>
            <person name="Hantraye F."/>
            <person name="Hennequin C."/>
            <person name="Jauniaux N."/>
            <person name="Joyet P."/>
            <person name="Kachouri R."/>
            <person name="Kerrest A."/>
            <person name="Koszul R."/>
            <person name="Lemaire M."/>
            <person name="Lesur I."/>
            <person name="Ma L."/>
            <person name="Muller H."/>
            <person name="Nicaud J.M."/>
            <person name="Nikolski M."/>
            <person name="Oztas S."/>
            <person name="Ozier-Kalogeropoulos O."/>
            <person name="Pellenz S."/>
            <person name="Potier S."/>
            <person name="Richard G.F."/>
            <person name="Straub M.L."/>
            <person name="Suleau A."/>
            <person name="Swennene D."/>
            <person name="Tekaia F."/>
            <person name="Wesolowski-Louvel M."/>
            <person name="Westhof E."/>
            <person name="Wirth B."/>
            <person name="Zeniou-Meyer M."/>
            <person name="Zivanovic I."/>
            <person name="Bolotin-Fukuhara M."/>
            <person name="Thierry A."/>
            <person name="Bouchier C."/>
            <person name="Caudron B."/>
            <person name="Scarpelli C."/>
            <person name="Gaillardin C."/>
            <person name="Weissenbach J."/>
            <person name="Wincker P."/>
            <person name="Souciet J.L."/>
        </authorList>
    </citation>
    <scope>NUCLEOTIDE SEQUENCE [LARGE SCALE GENOMIC DNA]</scope>
    <source>
        <strain evidence="2">ATCC 36239 / CBS 767 / BCRC 21394 / JCM 1990 / NBRC 0083 / IGC 2968</strain>
    </source>
</reference>
<dbReference type="STRING" id="284592.Q6BW86"/>
<dbReference type="RefSeq" id="XP_457533.1">
    <property type="nucleotide sequence ID" value="XM_457533.1"/>
</dbReference>
<organism evidence="1 2">
    <name type="scientific">Debaryomyces hansenii (strain ATCC 36239 / CBS 767 / BCRC 21394 / JCM 1990 / NBRC 0083 / IGC 2968)</name>
    <name type="common">Yeast</name>
    <name type="synonym">Torulaspora hansenii</name>
    <dbReference type="NCBI Taxonomy" id="284592"/>
    <lineage>
        <taxon>Eukaryota</taxon>
        <taxon>Fungi</taxon>
        <taxon>Dikarya</taxon>
        <taxon>Ascomycota</taxon>
        <taxon>Saccharomycotina</taxon>
        <taxon>Pichiomycetes</taxon>
        <taxon>Debaryomycetaceae</taxon>
        <taxon>Debaryomyces</taxon>
    </lineage>
</organism>
<protein>
    <submittedName>
        <fullName evidence="1">DEHA2B13508p</fullName>
    </submittedName>
</protein>
<dbReference type="PANTHER" id="PTHR36987:SF1">
    <property type="entry name" value="NADH DEHYDROGENASE [UBIQUINONE] 1 BETA SUBCOMPLEX SUBUNIT 2"/>
    <property type="match status" value="1"/>
</dbReference>
<dbReference type="KEGG" id="dha:DEHA2B13508g"/>
<dbReference type="Proteomes" id="UP000000599">
    <property type="component" value="Chromosome B"/>
</dbReference>
<dbReference type="EMBL" id="CR382134">
    <property type="protein sequence ID" value="CAG85542.1"/>
    <property type="molecule type" value="Genomic_DNA"/>
</dbReference>
<sequence>MAGHAAKYIRHAAASAPHVDPRLKWTSKLLGATMWFVIMYRVKEDGPVMFGQKLPFENH</sequence>